<feature type="region of interest" description="Disordered" evidence="1">
    <location>
        <begin position="2489"/>
        <end position="2569"/>
    </location>
</feature>
<organism evidence="5 6">
    <name type="scientific">Coprinopsis cinerea (strain Okayama-7 / 130 / ATCC MYA-4618 / FGSC 9003)</name>
    <name type="common">Inky cap fungus</name>
    <name type="synonym">Hormographiella aspergillata</name>
    <dbReference type="NCBI Taxonomy" id="240176"/>
    <lineage>
        <taxon>Eukaryota</taxon>
        <taxon>Fungi</taxon>
        <taxon>Dikarya</taxon>
        <taxon>Basidiomycota</taxon>
        <taxon>Agaricomycotina</taxon>
        <taxon>Agaricomycetes</taxon>
        <taxon>Agaricomycetidae</taxon>
        <taxon>Agaricales</taxon>
        <taxon>Agaricineae</taxon>
        <taxon>Psathyrellaceae</taxon>
        <taxon>Coprinopsis</taxon>
    </lineage>
</organism>
<feature type="region of interest" description="Disordered" evidence="1">
    <location>
        <begin position="2274"/>
        <end position="2310"/>
    </location>
</feature>
<dbReference type="SMART" id="SM01214">
    <property type="entry name" value="Fmp27_GFWDK"/>
    <property type="match status" value="1"/>
</dbReference>
<feature type="domain" description="FMP27 SW motif-containing RBG unit" evidence="3">
    <location>
        <begin position="986"/>
        <end position="1091"/>
    </location>
</feature>
<feature type="region of interest" description="Disordered" evidence="1">
    <location>
        <begin position="2340"/>
        <end position="2364"/>
    </location>
</feature>
<sequence>MALQFILTRVVPAITQRLSFVMRDTTLTFSALPGTKIVVKEVTLTAAVQFLQTENGDDGAEPVPPREAQTQSEVATWGTRLRDGFRRSLDRAWGSTQGKGSVTFKASRIEGTMPQSIRGYKVDRTFLSIPNSIELRAGMDFNPRTGAIEPHTLDISLSMDTMVGEVDLLNLLLTKLKPPSVRTSSTDKRNSSLAVLGKVMCRIDCIKLSASPSSPFKLYSASFKSFDLIFGLAETARNAFHHQWLGKRMPTEKFDPDTYALSLSFKKIKAVKQGGGLGSFPLVAIGPITCNAVAQQWPAPFLVTSPLMRGDPNSPFVGLSFEVAYLEAKQTLVELRELLNALPMRKPTPTAEVQALGNDVPTPTPLALPRIVFHFGCGPMLARLLFTANTGQGQEWRALEAKTDGFVINLQSVYRLASTSTKKMFPAFTSVLPVEMDAGFSVYVKPASVRTSSIAIDQDEQLDAEAPSVFSSGEVEFAGTVRAVAETDGPGEGIAVLDKASISCDGHLRVESVCVELWSPVVVDSVHQFLSLIPPPPIIAEEDFPPTSQPPPRFRKPPIGLAFTATLNQCVAFVTAPDINPNDTYELSRGLSFRTAVGLEACSILPSHIHWYHNEVKIDHRAKLLLPLDSVLQNVMAGGKNVTSAPQRSSAFFKVHFRSSAIRSLVATQFAPSEPLIIESLDIPPLPQDFVRINHVHVEACITVDHDPEGRDTCNISVQAPSVRADFKLSHVYSVLLAVQTLASLQARRTSRSAAAKAKSSLEVHLEATITNFQVYWTLPQRNVVTRFDGLSARLAPSLPPQVGFSQAALFVPLPSRVDRWESETPGRWGELLNLQKWDATIILDNPDPSISVTGQSGCLRIPSGFVFFDLVFDISILAKALKHITHITKAGRFWNFPSPAPEGPKIVPHLSFRIGYLCLEAEDDPFECKLGRIFQAGLDGAKSRMDREAAFTAKVAAILEQQGATIPHGSDQYQFDPRHAVSIEEARQRLDKVHIIDWKMRIDRLSNIRTKAEEANLYRLFGSNRPALDEIAPNLVPVIDRQKDTSPLIRMALHNLNLIVGGPSFPLEELPTFLNTQGSGMPTDTQYSLLIPLHIHFTLTAFKITLRDYPIPLFNILPQLDKPENTVFAFDTDLVIAEEMGTDLSTEWFQCAIIDAESALDNEVPWSITVPKTIMPVKTYANPIISVKSSHPTVLAWGVSYGPAMQDVMRVIETLTSPPQDPSPVMGFWDKLRLIMHWKVDFQFEGDLHVYLKGLRSPYDTYGHGAGFVLAFQGSPRIKIGYENEQKELIQITSDLMSMAVPDLDNIAPNSLFTHVARTLGVPRPFKKTWARLNSGVRFGIGFLPERSCGVECLKCHGLPVERQCRLFTFKPHYQVTLEKKPIKPEIKTDGDTYNGFRSDFVHLSFSLESSLNKSTVKARGPRDYSSLHFTPQLFAHFWAWCTLFGGPSGLPIRQGNYYPPKPVSPKLGRHMATLKYRISIPHLYVMHGYMDESPETWADGVDSWIGVKAMVDEFHVDMHQREEESIVPGPIPGTTRILRRKPFNAAEVVLKGLDMRALVAVFDDPLKKSVPSSAAPHRSNYRKHADLPLTNPSSSWHDINDFIELDWRPQENPLLHLMPVVTCPRFSYFKRISATDNRSVVQKFGTEDSHVCLLDKEPSAPRVQILLASARAAELRRLIRKASTHAASGMAFDHQTAEKMVSLLEDYVTLLQDLDAKLEPSPTDENYHLPAEIISKEEYAEFENVYHVHCPSIFLDAAIRDIMMQYYYCSRARKGLEYHMATRAVKFIRDQANAAISNPDPSEATSSPQAETVNIATAALRKVLGNKTSIEISRVPESQSLDVTDPLDGWVEGVSLRKSHCCLLMKPQIVLRGTESKDTCIVAASQAKLQSFAIMDILNSDDPVSGKIMSRNYTSLTGMQVFSPTTPLALGNTSIPLEVLIDMRCESTQFERLVPQTDAVFHYDKFNRLRLRNKATTALARPATDESGTSSSNHLQDQTDLLRVHIPRFTVSATTEHFQAISNVVTKLLLFSDAAHKTRLDRLETMIFTYDFRDLHSASNVISNLQKRLRDVVETQETTARNAGIQMRRLDNELERENKLRIRFHILSLQEELGLLFDAIKLAQDRFDASAEQNNALLLHASSIEISWRMLDERRNLLAKLVVQDINFHWLNRQDSSTVNHLTVGNLTAFDGSRYAMWAEIISKYDEPANHPLLKKGLFCLARWTILAPVGGITIYENFELFFHPLRLQIDARVGHRIMEYVWPARKERQQLPGAASELPKGSPIRSSLDSPRGAQQTQNNSLPAPRRLAASRSFTDLRNVRDHGFLAAPAFLHKNRSSESLNNVPEPSSTGAEPGSSEAAVMKTRSNQKSFVFVRIASISKEGSFECRDAHIKTRDLEYRNQTWSFEELVNQFIPSDMGWKGWVKMAFHQPLLPVLPVAKELLSKTKWTASKSGSQMHDSPFKMLHPRMMLGADDDARLQLLQGGSKPVTTASSSPSNVSTSRNWKNPLRGKNEQPTIIPSQPLSAEPESLRETDGAERQPEGRKRVKSLFSRSKSSKAKQSDSSR</sequence>
<comment type="caution">
    <text evidence="5">The sequence shown here is derived from an EMBL/GenBank/DDBJ whole genome shotgun (WGS) entry which is preliminary data.</text>
</comment>
<evidence type="ECO:0000256" key="1">
    <source>
        <dbReference type="SAM" id="MobiDB-lite"/>
    </source>
</evidence>
<dbReference type="InterPro" id="IPR045167">
    <property type="entry name" value="Hobbit"/>
</dbReference>
<feature type="compositionally biased region" description="Low complexity" evidence="1">
    <location>
        <begin position="2491"/>
        <end position="2505"/>
    </location>
</feature>
<keyword evidence="6" id="KW-1185">Reference proteome</keyword>
<dbReference type="Proteomes" id="UP000001861">
    <property type="component" value="Unassembled WGS sequence"/>
</dbReference>
<feature type="region of interest" description="Disordered" evidence="1">
    <location>
        <begin position="53"/>
        <end position="73"/>
    </location>
</feature>
<dbReference type="EMBL" id="AACS02000005">
    <property type="protein sequence ID" value="EFI27721.1"/>
    <property type="molecule type" value="Genomic_DNA"/>
</dbReference>
<dbReference type="SMART" id="SM01216">
    <property type="entry name" value="Fmp27_WPPW"/>
    <property type="match status" value="1"/>
</dbReference>
<feature type="domain" description="FMP27 WPPW motif-containing RBG unit" evidence="4">
    <location>
        <begin position="1508"/>
        <end position="1942"/>
    </location>
</feature>
<evidence type="ECO:0000259" key="4">
    <source>
        <dbReference type="SMART" id="SM01216"/>
    </source>
</evidence>
<dbReference type="PANTHER" id="PTHR15678">
    <property type="entry name" value="ANTIGEN MLAA-22-RELATED"/>
    <property type="match status" value="1"/>
</dbReference>
<dbReference type="InterPro" id="IPR019449">
    <property type="entry name" value="FMP27_WPPW_RBG"/>
</dbReference>
<dbReference type="InParanoid" id="D6RMI2"/>
<feature type="compositionally biased region" description="Basic and acidic residues" evidence="1">
    <location>
        <begin position="2532"/>
        <end position="2547"/>
    </location>
</feature>
<evidence type="ECO:0000259" key="2">
    <source>
        <dbReference type="SMART" id="SM01214"/>
    </source>
</evidence>
<dbReference type="RefSeq" id="XP_002911215.1">
    <property type="nucleotide sequence ID" value="XM_002911169.1"/>
</dbReference>
<dbReference type="VEuPathDB" id="FungiDB:CC1G_14644"/>
<protein>
    <submittedName>
        <fullName evidence="5">Uncharacterized protein</fullName>
    </submittedName>
</protein>
<dbReference type="PANTHER" id="PTHR15678:SF6">
    <property type="entry name" value="BRIDGE-LIKE LIPID TRANSFER PROTEIN FAMILY MEMBER 2"/>
    <property type="match status" value="1"/>
</dbReference>
<accession>D6RMI2</accession>
<name>D6RMI2_COPC7</name>
<feature type="compositionally biased region" description="Polar residues" evidence="1">
    <location>
        <begin position="2287"/>
        <end position="2305"/>
    </location>
</feature>
<evidence type="ECO:0000259" key="3">
    <source>
        <dbReference type="SMART" id="SM01215"/>
    </source>
</evidence>
<dbReference type="OrthoDB" id="1562405at2759"/>
<dbReference type="GeneID" id="9379396"/>
<dbReference type="SMART" id="SM01215">
    <property type="entry name" value="Fmp27_SW"/>
    <property type="match status" value="1"/>
</dbReference>
<dbReference type="InterPro" id="IPR019441">
    <property type="entry name" value="FMP27/BLTP2/Hobbit_GFWDK_RBG"/>
</dbReference>
<dbReference type="KEGG" id="cci:CC1G_14644"/>
<feature type="compositionally biased region" description="Polar residues" evidence="1">
    <location>
        <begin position="2341"/>
        <end position="2354"/>
    </location>
</feature>
<evidence type="ECO:0000313" key="5">
    <source>
        <dbReference type="EMBL" id="EFI27721.1"/>
    </source>
</evidence>
<dbReference type="Pfam" id="PF10344">
    <property type="entry name" value="Hobbit"/>
    <property type="match status" value="2"/>
</dbReference>
<feature type="domain" description="FMP27/BLTP2/Hobbit GFWDK motif-containing RBG unit" evidence="2">
    <location>
        <begin position="1109"/>
        <end position="1262"/>
    </location>
</feature>
<dbReference type="eggNOG" id="KOG1910">
    <property type="taxonomic scope" value="Eukaryota"/>
</dbReference>
<dbReference type="OMA" id="FAHFWSW"/>
<proteinExistence type="predicted"/>
<gene>
    <name evidence="5" type="ORF">CC1G_14644</name>
</gene>
<reference evidence="5 6" key="1">
    <citation type="journal article" date="2010" name="Proc. Natl. Acad. Sci. U.S.A.">
        <title>Insights into evolution of multicellular fungi from the assembled chromosomes of the mushroom Coprinopsis cinerea (Coprinus cinereus).</title>
        <authorList>
            <person name="Stajich J.E."/>
            <person name="Wilke S.K."/>
            <person name="Ahren D."/>
            <person name="Au C.H."/>
            <person name="Birren B.W."/>
            <person name="Borodovsky M."/>
            <person name="Burns C."/>
            <person name="Canback B."/>
            <person name="Casselton L.A."/>
            <person name="Cheng C.K."/>
            <person name="Deng J."/>
            <person name="Dietrich F.S."/>
            <person name="Fargo D.C."/>
            <person name="Farman M.L."/>
            <person name="Gathman A.C."/>
            <person name="Goldberg J."/>
            <person name="Guigo R."/>
            <person name="Hoegger P.J."/>
            <person name="Hooker J.B."/>
            <person name="Huggins A."/>
            <person name="James T.Y."/>
            <person name="Kamada T."/>
            <person name="Kilaru S."/>
            <person name="Kodira C."/>
            <person name="Kues U."/>
            <person name="Kupfer D."/>
            <person name="Kwan H.S."/>
            <person name="Lomsadze A."/>
            <person name="Li W."/>
            <person name="Lilly W.W."/>
            <person name="Ma L.J."/>
            <person name="Mackey A.J."/>
            <person name="Manning G."/>
            <person name="Martin F."/>
            <person name="Muraguchi H."/>
            <person name="Natvig D.O."/>
            <person name="Palmerini H."/>
            <person name="Ramesh M.A."/>
            <person name="Rehmeyer C.J."/>
            <person name="Roe B.A."/>
            <person name="Shenoy N."/>
            <person name="Stanke M."/>
            <person name="Ter-Hovhannisyan V."/>
            <person name="Tunlid A."/>
            <person name="Velagapudi R."/>
            <person name="Vision T.J."/>
            <person name="Zeng Q."/>
            <person name="Zolan M.E."/>
            <person name="Pukkila P.J."/>
        </authorList>
    </citation>
    <scope>NUCLEOTIDE SEQUENCE [LARGE SCALE GENOMIC DNA]</scope>
    <source>
        <strain evidence="6">Okayama-7 / 130 / ATCC MYA-4618 / FGSC 9003</strain>
    </source>
</reference>
<dbReference type="InterPro" id="IPR019415">
    <property type="entry name" value="FMP27_SW_RBG"/>
</dbReference>
<dbReference type="HOGENOM" id="CLU_000202_1_0_1"/>
<evidence type="ECO:0000313" key="6">
    <source>
        <dbReference type="Proteomes" id="UP000001861"/>
    </source>
</evidence>
<feature type="compositionally biased region" description="Polar residues" evidence="1">
    <location>
        <begin position="2517"/>
        <end position="2527"/>
    </location>
</feature>
<dbReference type="FunCoup" id="D6RMI2">
    <property type="interactions" value="191"/>
</dbReference>
<dbReference type="STRING" id="240176.D6RMI2"/>